<evidence type="ECO:0000313" key="2">
    <source>
        <dbReference type="Proteomes" id="UP000202022"/>
    </source>
</evidence>
<accession>R4TLX8</accession>
<protein>
    <submittedName>
        <fullName evidence="1">Uncharacterized protein</fullName>
    </submittedName>
</protein>
<dbReference type="EMBL" id="KC292023">
    <property type="protein sequence ID" value="AGM11168.1"/>
    <property type="molecule type" value="Genomic_DNA"/>
</dbReference>
<dbReference type="Proteomes" id="UP000202022">
    <property type="component" value="Segment"/>
</dbReference>
<keyword evidence="2" id="KW-1185">Reference proteome</keyword>
<dbReference type="GeneID" id="16194362"/>
<dbReference type="KEGG" id="vg:16194362"/>
<reference evidence="1 2" key="1">
    <citation type="submission" date="2012-12" db="EMBL/GenBank/DDBJ databases">
        <authorList>
            <person name="Sencilo A."/>
            <person name="Jacobs-Sera D."/>
            <person name="Russell D.A."/>
            <person name="Ko C."/>
            <person name="Atanasova N."/>
            <person name="Osterlund E."/>
            <person name="Oksanen H.M."/>
            <person name="Bamford D.H."/>
            <person name="Hatfull G.F."/>
            <person name="Roine E."/>
            <person name="Hendrix R.W."/>
        </authorList>
    </citation>
    <scope>NUCLEOTIDE SEQUENCE [LARGE SCALE GENOMIC DNA]</scope>
</reference>
<evidence type="ECO:0000313" key="1">
    <source>
        <dbReference type="EMBL" id="AGM11168.1"/>
    </source>
</evidence>
<name>R4TLX8_9CAUD</name>
<dbReference type="RefSeq" id="YP_008059524.1">
    <property type="nucleotide sequence ID" value="NC_021329.1"/>
</dbReference>
<organism evidence="1 2">
    <name type="scientific">Halorubrum tailed virus 4</name>
    <dbReference type="NCBI Taxonomy" id="1273752"/>
    <lineage>
        <taxon>Viruses</taxon>
        <taxon>Duplodnaviria</taxon>
        <taxon>Heunggongvirae</taxon>
        <taxon>Uroviricota</taxon>
        <taxon>Caudoviricetes</taxon>
        <taxon>Kirjokansivirales</taxon>
        <taxon>Haloferuviridae</taxon>
        <taxon>Saldibavirus</taxon>
        <taxon>Saldibavirus natrii</taxon>
        <taxon>Saldibavirus HRTV4</taxon>
    </lineage>
</organism>
<sequence length="40" mass="4615">MSINGYCPTCDLVWRDHEPGDHLRCPKCETRVTLVMPPDE</sequence>
<gene>
    <name evidence="1" type="primary">35</name>
    <name evidence="1" type="ORF">HRTV4_35</name>
</gene>
<proteinExistence type="predicted"/>